<dbReference type="AlphaFoldDB" id="A0A9P4SFY3"/>
<accession>A0A9P4SFY3</accession>
<protein>
    <submittedName>
        <fullName evidence="6">Norsolorinic acid reductase</fullName>
    </submittedName>
</protein>
<dbReference type="InterPro" id="IPR036812">
    <property type="entry name" value="NAD(P)_OxRdtase_dom_sf"/>
</dbReference>
<proteinExistence type="inferred from homology"/>
<dbReference type="Proteomes" id="UP000799429">
    <property type="component" value="Unassembled WGS sequence"/>
</dbReference>
<sequence length="400" mass="44527">MTTPLAPKPPSVLGRYRLLSPNAGVMVSPICLGAMNFGTNWTQIMGKCSKEDAFALMDYFYSQGGNFIDTAVNYQLGQSEQWIGEWMAKTPARRSEMVIATKYTGPFMLHKGQEIIQSNFGGNHTKAMKESVETSLRNLQTDYIDLYYIHVWTQTVSIPELMQSLNNLVASGKVLYLGVSDTPAWVVTKCNAYARQHGLRQFCVYQGRYAASERDMERDIIPMCIDEGMSIAPWGALGAGLFRPSNAGEKKEGRNMPTVATGKEKSVSAVLEKVAERKGGVPLTSVALAYVLHKAPYCFPICGGRKVEHMKGNIEALKLKLTKEDIEEIETGYDFNVGFPHNFFSGSKNQSWGPEDNIMLKRLGHFDFVKGPQPIPPYEEGSDEGKPQPPMWPTKKVDEK</sequence>
<evidence type="ECO:0000256" key="2">
    <source>
        <dbReference type="ARBA" id="ARBA00023002"/>
    </source>
</evidence>
<dbReference type="EMBL" id="MU006091">
    <property type="protein sequence ID" value="KAF2841674.1"/>
    <property type="molecule type" value="Genomic_DNA"/>
</dbReference>
<feature type="region of interest" description="Disordered" evidence="4">
    <location>
        <begin position="370"/>
        <end position="400"/>
    </location>
</feature>
<keyword evidence="1" id="KW-0521">NADP</keyword>
<dbReference type="PANTHER" id="PTHR43364">
    <property type="entry name" value="NADH-SPECIFIC METHYLGLYOXAL REDUCTASE-RELATED"/>
    <property type="match status" value="1"/>
</dbReference>
<keyword evidence="2" id="KW-0560">Oxidoreductase</keyword>
<evidence type="ECO:0000313" key="6">
    <source>
        <dbReference type="EMBL" id="KAF2841674.1"/>
    </source>
</evidence>
<evidence type="ECO:0000313" key="7">
    <source>
        <dbReference type="Proteomes" id="UP000799429"/>
    </source>
</evidence>
<organism evidence="6 7">
    <name type="scientific">Patellaria atrata CBS 101060</name>
    <dbReference type="NCBI Taxonomy" id="1346257"/>
    <lineage>
        <taxon>Eukaryota</taxon>
        <taxon>Fungi</taxon>
        <taxon>Dikarya</taxon>
        <taxon>Ascomycota</taxon>
        <taxon>Pezizomycotina</taxon>
        <taxon>Dothideomycetes</taxon>
        <taxon>Dothideomycetes incertae sedis</taxon>
        <taxon>Patellariales</taxon>
        <taxon>Patellariaceae</taxon>
        <taxon>Patellaria</taxon>
    </lineage>
</organism>
<keyword evidence="7" id="KW-1185">Reference proteome</keyword>
<dbReference type="SUPFAM" id="SSF51430">
    <property type="entry name" value="NAD(P)-linked oxidoreductase"/>
    <property type="match status" value="1"/>
</dbReference>
<dbReference type="Gene3D" id="3.20.20.100">
    <property type="entry name" value="NADP-dependent oxidoreductase domain"/>
    <property type="match status" value="1"/>
</dbReference>
<dbReference type="OrthoDB" id="48988at2759"/>
<comment type="caution">
    <text evidence="6">The sequence shown here is derived from an EMBL/GenBank/DDBJ whole genome shotgun (WGS) entry which is preliminary data.</text>
</comment>
<dbReference type="InterPro" id="IPR023210">
    <property type="entry name" value="NADP_OxRdtase_dom"/>
</dbReference>
<dbReference type="GO" id="GO:0016491">
    <property type="term" value="F:oxidoreductase activity"/>
    <property type="evidence" value="ECO:0007669"/>
    <property type="project" value="UniProtKB-KW"/>
</dbReference>
<evidence type="ECO:0000256" key="3">
    <source>
        <dbReference type="ARBA" id="ARBA00038157"/>
    </source>
</evidence>
<evidence type="ECO:0000259" key="5">
    <source>
        <dbReference type="Pfam" id="PF00248"/>
    </source>
</evidence>
<comment type="similarity">
    <text evidence="3">Belongs to the aldo/keto reductase family. Aldo/keto reductase 2 subfamily.</text>
</comment>
<reference evidence="6" key="1">
    <citation type="journal article" date="2020" name="Stud. Mycol.">
        <title>101 Dothideomycetes genomes: a test case for predicting lifestyles and emergence of pathogens.</title>
        <authorList>
            <person name="Haridas S."/>
            <person name="Albert R."/>
            <person name="Binder M."/>
            <person name="Bloem J."/>
            <person name="Labutti K."/>
            <person name="Salamov A."/>
            <person name="Andreopoulos B."/>
            <person name="Baker S."/>
            <person name="Barry K."/>
            <person name="Bills G."/>
            <person name="Bluhm B."/>
            <person name="Cannon C."/>
            <person name="Castanera R."/>
            <person name="Culley D."/>
            <person name="Daum C."/>
            <person name="Ezra D."/>
            <person name="Gonzalez J."/>
            <person name="Henrissat B."/>
            <person name="Kuo A."/>
            <person name="Liang C."/>
            <person name="Lipzen A."/>
            <person name="Lutzoni F."/>
            <person name="Magnuson J."/>
            <person name="Mondo S."/>
            <person name="Nolan M."/>
            <person name="Ohm R."/>
            <person name="Pangilinan J."/>
            <person name="Park H.-J."/>
            <person name="Ramirez L."/>
            <person name="Alfaro M."/>
            <person name="Sun H."/>
            <person name="Tritt A."/>
            <person name="Yoshinaga Y."/>
            <person name="Zwiers L.-H."/>
            <person name="Turgeon B."/>
            <person name="Goodwin S."/>
            <person name="Spatafora J."/>
            <person name="Crous P."/>
            <person name="Grigoriev I."/>
        </authorList>
    </citation>
    <scope>NUCLEOTIDE SEQUENCE</scope>
    <source>
        <strain evidence="6">CBS 101060</strain>
    </source>
</reference>
<name>A0A9P4SFY3_9PEZI</name>
<dbReference type="PANTHER" id="PTHR43364:SF7">
    <property type="entry name" value="NADP-DEPENDENT OXIDOREDUCTASE DOMAIN-CONTAINING PROTEIN-RELATED"/>
    <property type="match status" value="1"/>
</dbReference>
<gene>
    <name evidence="6" type="ORF">M501DRAFT_929859</name>
</gene>
<evidence type="ECO:0000256" key="4">
    <source>
        <dbReference type="SAM" id="MobiDB-lite"/>
    </source>
</evidence>
<dbReference type="Pfam" id="PF00248">
    <property type="entry name" value="Aldo_ket_red"/>
    <property type="match status" value="1"/>
</dbReference>
<feature type="domain" description="NADP-dependent oxidoreductase" evidence="5">
    <location>
        <begin position="29"/>
        <end position="330"/>
    </location>
</feature>
<evidence type="ECO:0000256" key="1">
    <source>
        <dbReference type="ARBA" id="ARBA00022857"/>
    </source>
</evidence>
<dbReference type="InterPro" id="IPR050523">
    <property type="entry name" value="AKR_Detox_Biosynth"/>
</dbReference>